<protein>
    <submittedName>
        <fullName evidence="1">Uncharacterized protein</fullName>
    </submittedName>
</protein>
<dbReference type="Proteomes" id="UP001176961">
    <property type="component" value="Unassembled WGS sequence"/>
</dbReference>
<accession>A0AA36GKP7</accession>
<proteinExistence type="predicted"/>
<dbReference type="EMBL" id="CATQJL010000112">
    <property type="protein sequence ID" value="CAJ0593547.1"/>
    <property type="molecule type" value="Genomic_DNA"/>
</dbReference>
<dbReference type="AlphaFoldDB" id="A0AA36GKP7"/>
<keyword evidence="2" id="KW-1185">Reference proteome</keyword>
<evidence type="ECO:0000313" key="1">
    <source>
        <dbReference type="EMBL" id="CAJ0593547.1"/>
    </source>
</evidence>
<gene>
    <name evidence="1" type="ORF">CYNAS_LOCUS5530</name>
</gene>
<comment type="caution">
    <text evidence="1">The sequence shown here is derived from an EMBL/GenBank/DDBJ whole genome shotgun (WGS) entry which is preliminary data.</text>
</comment>
<reference evidence="1" key="1">
    <citation type="submission" date="2023-07" db="EMBL/GenBank/DDBJ databases">
        <authorList>
            <consortium name="CYATHOMIX"/>
        </authorList>
    </citation>
    <scope>NUCLEOTIDE SEQUENCE</scope>
    <source>
        <strain evidence="1">N/A</strain>
    </source>
</reference>
<organism evidence="1 2">
    <name type="scientific">Cylicocyclus nassatus</name>
    <name type="common">Nematode worm</name>
    <dbReference type="NCBI Taxonomy" id="53992"/>
    <lineage>
        <taxon>Eukaryota</taxon>
        <taxon>Metazoa</taxon>
        <taxon>Ecdysozoa</taxon>
        <taxon>Nematoda</taxon>
        <taxon>Chromadorea</taxon>
        <taxon>Rhabditida</taxon>
        <taxon>Rhabditina</taxon>
        <taxon>Rhabditomorpha</taxon>
        <taxon>Strongyloidea</taxon>
        <taxon>Strongylidae</taxon>
        <taxon>Cylicocyclus</taxon>
    </lineage>
</organism>
<evidence type="ECO:0000313" key="2">
    <source>
        <dbReference type="Proteomes" id="UP001176961"/>
    </source>
</evidence>
<name>A0AA36GKP7_CYLNA</name>
<sequence>MNIRYEELCDDIFGADDEFLSMFEKEASNAEDKERSFTQPGALHAGIQSNYAVVCMESKLTEVGLRYVDKMYEQIKQKNAEVEKCRSLIAQHNADITSITSELISIHEELGSLASVVDTVIGVSPSEYSRTSMTKTRSA</sequence>